<keyword evidence="2" id="KW-1185">Reference proteome</keyword>
<evidence type="ECO:0000313" key="1">
    <source>
        <dbReference type="EMBL" id="KAK9240555.1"/>
    </source>
</evidence>
<evidence type="ECO:0000313" key="2">
    <source>
        <dbReference type="Proteomes" id="UP001433508"/>
    </source>
</evidence>
<proteinExistence type="predicted"/>
<dbReference type="EMBL" id="MU971339">
    <property type="protein sequence ID" value="KAK9240555.1"/>
    <property type="molecule type" value="Genomic_DNA"/>
</dbReference>
<protein>
    <submittedName>
        <fullName evidence="1">Uncharacterized protein</fullName>
    </submittedName>
</protein>
<comment type="caution">
    <text evidence="1">The sequence shown here is derived from an EMBL/GenBank/DDBJ whole genome shotgun (WGS) entry which is preliminary data.</text>
</comment>
<sequence length="411" mass="47405">MQIQFTRPKKRQKILPTRSVFDDKSSGRHGQDEQLPGEASGNTNENVHDGQLKRTQGIERYRPVFLPGQDQDHDSEKHESTPEYRSNGNDDSSEDEYMKMTIPDLPQQRVSEMTYSERRKRAVREQEAKSITRPPEFVQREKLEQGLGTSLLAGDKGTNNEDESSGNESVALSIMKKMGFVPGHGLGKGGDASSQEPLRPVLKYDRAGIGMVSAQREQIQSEAKRAQEAEQEEKQSFIDRKRDEQLEKRISGQIREAQRICQELDVSNDARLESILYSHGRASGGPNSGEYRKLDIPTLRSVNFLWRELVVERQNTDYEKFLRSRILDRPSSVDDDDEQENMESRVEEFVPEDYIDEELEAFNNLESAKKLEVLLEYLRVKFYYCFWCGCKYEDRADLEQYCPGITEEDHE</sequence>
<accession>A0ACC3T9Z4</accession>
<reference evidence="2" key="1">
    <citation type="journal article" date="2024" name="Front. Bioeng. Biotechnol.">
        <title>Genome-scale model development and genomic sequencing of the oleaginous clade Lipomyces.</title>
        <authorList>
            <person name="Czajka J.J."/>
            <person name="Han Y."/>
            <person name="Kim J."/>
            <person name="Mondo S.J."/>
            <person name="Hofstad B.A."/>
            <person name="Robles A."/>
            <person name="Haridas S."/>
            <person name="Riley R."/>
            <person name="LaButti K."/>
            <person name="Pangilinan J."/>
            <person name="Andreopoulos W."/>
            <person name="Lipzen A."/>
            <person name="Yan J."/>
            <person name="Wang M."/>
            <person name="Ng V."/>
            <person name="Grigoriev I.V."/>
            <person name="Spatafora J.W."/>
            <person name="Magnuson J.K."/>
            <person name="Baker S.E."/>
            <person name="Pomraning K.R."/>
        </authorList>
    </citation>
    <scope>NUCLEOTIDE SEQUENCE [LARGE SCALE GENOMIC DNA]</scope>
    <source>
        <strain evidence="2">CBS 7786</strain>
    </source>
</reference>
<organism evidence="1 2">
    <name type="scientific">Lipomyces kononenkoae</name>
    <name type="common">Yeast</name>
    <dbReference type="NCBI Taxonomy" id="34357"/>
    <lineage>
        <taxon>Eukaryota</taxon>
        <taxon>Fungi</taxon>
        <taxon>Dikarya</taxon>
        <taxon>Ascomycota</taxon>
        <taxon>Saccharomycotina</taxon>
        <taxon>Lipomycetes</taxon>
        <taxon>Lipomycetales</taxon>
        <taxon>Lipomycetaceae</taxon>
        <taxon>Lipomyces</taxon>
    </lineage>
</organism>
<gene>
    <name evidence="1" type="ORF">V1525DRAFT_370336</name>
</gene>
<name>A0ACC3T9Z4_LIPKO</name>
<dbReference type="Proteomes" id="UP001433508">
    <property type="component" value="Unassembled WGS sequence"/>
</dbReference>